<evidence type="ECO:0000313" key="3">
    <source>
        <dbReference type="Proteomes" id="UP000226031"/>
    </source>
</evidence>
<evidence type="ECO:0000256" key="1">
    <source>
        <dbReference type="SAM" id="MobiDB-lite"/>
    </source>
</evidence>
<name>A0A2B7ZEG1_9EURO</name>
<proteinExistence type="predicted"/>
<accession>A0A2B7ZEG1</accession>
<feature type="compositionally biased region" description="Polar residues" evidence="1">
    <location>
        <begin position="165"/>
        <end position="177"/>
    </location>
</feature>
<keyword evidence="3" id="KW-1185">Reference proteome</keyword>
<reference evidence="2 3" key="1">
    <citation type="submission" date="2017-10" db="EMBL/GenBank/DDBJ databases">
        <title>Comparative genomics in systemic dimorphic fungi from Ajellomycetaceae.</title>
        <authorList>
            <person name="Munoz J.F."/>
            <person name="Mcewen J.G."/>
            <person name="Clay O.K."/>
            <person name="Cuomo C.A."/>
        </authorList>
    </citation>
    <scope>NUCLEOTIDE SEQUENCE [LARGE SCALE GENOMIC DNA]</scope>
    <source>
        <strain evidence="2 3">UAMH4076</strain>
    </source>
</reference>
<dbReference type="AlphaFoldDB" id="A0A2B7ZEG1"/>
<dbReference type="VEuPathDB" id="FungiDB:EMCG_02742"/>
<feature type="compositionally biased region" description="Basic and acidic residues" evidence="1">
    <location>
        <begin position="139"/>
        <end position="160"/>
    </location>
</feature>
<feature type="region of interest" description="Disordered" evidence="1">
    <location>
        <begin position="1"/>
        <end position="24"/>
    </location>
</feature>
<evidence type="ECO:0008006" key="4">
    <source>
        <dbReference type="Google" id="ProtNLM"/>
    </source>
</evidence>
<organism evidence="2 3">
    <name type="scientific">[Emmonsia] crescens</name>
    <dbReference type="NCBI Taxonomy" id="73230"/>
    <lineage>
        <taxon>Eukaryota</taxon>
        <taxon>Fungi</taxon>
        <taxon>Dikarya</taxon>
        <taxon>Ascomycota</taxon>
        <taxon>Pezizomycotina</taxon>
        <taxon>Eurotiomycetes</taxon>
        <taxon>Eurotiomycetidae</taxon>
        <taxon>Onygenales</taxon>
        <taxon>Ajellomycetaceae</taxon>
        <taxon>Emergomyces</taxon>
    </lineage>
</organism>
<feature type="region of interest" description="Disordered" evidence="1">
    <location>
        <begin position="137"/>
        <end position="177"/>
    </location>
</feature>
<feature type="region of interest" description="Disordered" evidence="1">
    <location>
        <begin position="64"/>
        <end position="83"/>
    </location>
</feature>
<comment type="caution">
    <text evidence="2">The sequence shown here is derived from an EMBL/GenBank/DDBJ whole genome shotgun (WGS) entry which is preliminary data.</text>
</comment>
<dbReference type="Proteomes" id="UP000226031">
    <property type="component" value="Unassembled WGS sequence"/>
</dbReference>
<gene>
    <name evidence="2" type="ORF">GX50_05666</name>
</gene>
<protein>
    <recommendedName>
        <fullName evidence="4">Myb-like domain-containing protein</fullName>
    </recommendedName>
</protein>
<sequence>MPNPNKMNMRKRKRGRAQAAPWSPEDCERFLSLRSDHSGMPWDEFQRTFYPGRTSRALQQRLYARSSPGNVDSSNSAPSRAPRLRAAKVADILFSDPLDSDSCLYDTDDVDDVYFPEDGAKSPEEEYDELGVLAANITPHRESENSRNEDTNPPKGESEVHSNPAKPSTTLNSQHSSPTKIISAAMSPTHFSNDSNKLAIENTRDNKQPSGSSSYLPSLSLSQITEDDAVYFLHQAKCAEVYKSMLEQLMDKFTLVKPEVGKITAGCSDIIQSKFGRSEGMDTASDTIEKIFREIDGVFKQIEK</sequence>
<evidence type="ECO:0000313" key="2">
    <source>
        <dbReference type="EMBL" id="PGH31573.1"/>
    </source>
</evidence>
<dbReference type="EMBL" id="PDND01000123">
    <property type="protein sequence ID" value="PGH31573.1"/>
    <property type="molecule type" value="Genomic_DNA"/>
</dbReference>